<sequence length="851" mass="94171">MLAGAQYNTPNALLYAGWCSTTSALTGAHRDVTFGTRTFEAMDWDGQSPFAPYSHGGDGRASMLGPALVVRPGQTMHIFMKNDLGDAMKELNATGQTVNSLYNRIKLVQMKHPGGEVQPFAPMINYTGPDLDFPILRGSRVDKEDMEINNDNMEGWETHGLDVFNARRLGEAPEEWRECPNRVAPHLFDPMGTSNPAADWIGIKPDLSLLEDPPEEWVGRKEQCYCYKYTVADTQSPGLFLYHTHRHGTSTMLTWSGMFGVVMVGEPSATKAMAQAEAASLEEEAVLSPSLKPSLIHDLAAISRDEGLAFDDSNVQPYVIYDTSWRLARVPWDEAILNQPDLPDRTSDLTRDVILTDWWPAVRYTTYLHPYLVNGQFLPTIHARAGVLTLLRLACVSASKLCSFHIVTYEEGAPGEAGARRKAVPFYQVASDGISYKSPRWRDIKPDPQYYSACCGKSTAYAAATDVCDEFDAAESPDTCGMEAYMTLGGGQREDLIVQFPKEGMYYVEQWSEAFDNGIKQSLGTINVTDDCGYCPDGCTPRDLRDYTLHSARPSVLDDDDRPIVRERGLMFMTQYDQGKGPFAEYGIADYNGAVYKPYEIDRARMGLDGGTCELWKVRSPDTILHPFHIHVNPFQIVSVVSLFPKAEAVRTFLNDYTPPFLKQNQRGTWRDTVLVPPYGVVTMKLCFDAGVPRPHRPDTPAVPLVQSFIGKFVFHCHFLIHEDSGLLENVFLRTRAFVQPAIARRVNESRLTRLGTDGRCPCLSIPPDVAASMRPSLRSSLPPGYRVGVESDDVGAGRASARRRALFASLGQPSPPPSPPAPPPGCVVPEAALMARVSVHGCDRSCCLLL</sequence>
<dbReference type="GeneID" id="17275511"/>
<proteinExistence type="predicted"/>
<dbReference type="KEGG" id="ehx:EMIHUDRAFT_113449"/>
<dbReference type="Gene3D" id="2.60.40.420">
    <property type="entry name" value="Cupredoxins - blue copper proteins"/>
    <property type="match status" value="3"/>
</dbReference>
<dbReference type="InterPro" id="IPR002355">
    <property type="entry name" value="Cu_oxidase_Cu_BS"/>
</dbReference>
<dbReference type="SUPFAM" id="SSF49503">
    <property type="entry name" value="Cupredoxins"/>
    <property type="match status" value="3"/>
</dbReference>
<evidence type="ECO:0000313" key="4">
    <source>
        <dbReference type="Proteomes" id="UP000013827"/>
    </source>
</evidence>
<dbReference type="RefSeq" id="XP_005782667.1">
    <property type="nucleotide sequence ID" value="XM_005782610.1"/>
</dbReference>
<keyword evidence="1" id="KW-0479">Metal-binding</keyword>
<evidence type="ECO:0000259" key="2">
    <source>
        <dbReference type="Pfam" id="PF07731"/>
    </source>
</evidence>
<dbReference type="PROSITE" id="PS00080">
    <property type="entry name" value="MULTICOPPER_OXIDASE2"/>
    <property type="match status" value="1"/>
</dbReference>
<keyword evidence="4" id="KW-1185">Reference proteome</keyword>
<dbReference type="eggNOG" id="ENOG502S71U">
    <property type="taxonomic scope" value="Eukaryota"/>
</dbReference>
<feature type="domain" description="Plastocyanin-like" evidence="2">
    <location>
        <begin position="598"/>
        <end position="728"/>
    </location>
</feature>
<dbReference type="PaxDb" id="2903-EOD30238"/>
<dbReference type="EnsemblProtists" id="EOD30238">
    <property type="protein sequence ID" value="EOD30238"/>
    <property type="gene ID" value="EMIHUDRAFT_113449"/>
</dbReference>
<name>A0A0D3K3A3_EMIH1</name>
<reference evidence="4" key="1">
    <citation type="journal article" date="2013" name="Nature">
        <title>Pan genome of the phytoplankton Emiliania underpins its global distribution.</title>
        <authorList>
            <person name="Read B.A."/>
            <person name="Kegel J."/>
            <person name="Klute M.J."/>
            <person name="Kuo A."/>
            <person name="Lefebvre S.C."/>
            <person name="Maumus F."/>
            <person name="Mayer C."/>
            <person name="Miller J."/>
            <person name="Monier A."/>
            <person name="Salamov A."/>
            <person name="Young J."/>
            <person name="Aguilar M."/>
            <person name="Claverie J.M."/>
            <person name="Frickenhaus S."/>
            <person name="Gonzalez K."/>
            <person name="Herman E.K."/>
            <person name="Lin Y.C."/>
            <person name="Napier J."/>
            <person name="Ogata H."/>
            <person name="Sarno A.F."/>
            <person name="Shmutz J."/>
            <person name="Schroeder D."/>
            <person name="de Vargas C."/>
            <person name="Verret F."/>
            <person name="von Dassow P."/>
            <person name="Valentin K."/>
            <person name="Van de Peer Y."/>
            <person name="Wheeler G."/>
            <person name="Dacks J.B."/>
            <person name="Delwiche C.F."/>
            <person name="Dyhrman S.T."/>
            <person name="Glockner G."/>
            <person name="John U."/>
            <person name="Richards T."/>
            <person name="Worden A.Z."/>
            <person name="Zhang X."/>
            <person name="Grigoriev I.V."/>
            <person name="Allen A.E."/>
            <person name="Bidle K."/>
            <person name="Borodovsky M."/>
            <person name="Bowler C."/>
            <person name="Brownlee C."/>
            <person name="Cock J.M."/>
            <person name="Elias M."/>
            <person name="Gladyshev V.N."/>
            <person name="Groth M."/>
            <person name="Guda C."/>
            <person name="Hadaegh A."/>
            <person name="Iglesias-Rodriguez M.D."/>
            <person name="Jenkins J."/>
            <person name="Jones B.M."/>
            <person name="Lawson T."/>
            <person name="Leese F."/>
            <person name="Lindquist E."/>
            <person name="Lobanov A."/>
            <person name="Lomsadze A."/>
            <person name="Malik S.B."/>
            <person name="Marsh M.E."/>
            <person name="Mackinder L."/>
            <person name="Mock T."/>
            <person name="Mueller-Roeber B."/>
            <person name="Pagarete A."/>
            <person name="Parker M."/>
            <person name="Probert I."/>
            <person name="Quesneville H."/>
            <person name="Raines C."/>
            <person name="Rensing S.A."/>
            <person name="Riano-Pachon D.M."/>
            <person name="Richier S."/>
            <person name="Rokitta S."/>
            <person name="Shiraiwa Y."/>
            <person name="Soanes D.M."/>
            <person name="van der Giezen M."/>
            <person name="Wahlund T.M."/>
            <person name="Williams B."/>
            <person name="Wilson W."/>
            <person name="Wolfe G."/>
            <person name="Wurch L.L."/>
        </authorList>
    </citation>
    <scope>NUCLEOTIDE SEQUENCE</scope>
</reference>
<reference evidence="3" key="2">
    <citation type="submission" date="2024-10" db="UniProtKB">
        <authorList>
            <consortium name="EnsemblProtists"/>
        </authorList>
    </citation>
    <scope>IDENTIFICATION</scope>
</reference>
<dbReference type="AlphaFoldDB" id="A0A0D3K3A3"/>
<dbReference type="InterPro" id="IPR011706">
    <property type="entry name" value="Cu-oxidase_C"/>
</dbReference>
<dbReference type="HOGENOM" id="CLU_335393_0_0_1"/>
<dbReference type="Proteomes" id="UP000013827">
    <property type="component" value="Unassembled WGS sequence"/>
</dbReference>
<dbReference type="OMA" id="PDPKSCF"/>
<dbReference type="InterPro" id="IPR008972">
    <property type="entry name" value="Cupredoxin"/>
</dbReference>
<dbReference type="GO" id="GO:0016491">
    <property type="term" value="F:oxidoreductase activity"/>
    <property type="evidence" value="ECO:0007669"/>
    <property type="project" value="InterPro"/>
</dbReference>
<evidence type="ECO:0000313" key="3">
    <source>
        <dbReference type="EnsemblProtists" id="EOD30238"/>
    </source>
</evidence>
<dbReference type="Pfam" id="PF07731">
    <property type="entry name" value="Cu-oxidase_2"/>
    <property type="match status" value="1"/>
</dbReference>
<accession>A0A0D3K3A3</accession>
<organism evidence="3 4">
    <name type="scientific">Emiliania huxleyi (strain CCMP1516)</name>
    <dbReference type="NCBI Taxonomy" id="280463"/>
    <lineage>
        <taxon>Eukaryota</taxon>
        <taxon>Haptista</taxon>
        <taxon>Haptophyta</taxon>
        <taxon>Prymnesiophyceae</taxon>
        <taxon>Isochrysidales</taxon>
        <taxon>Noelaerhabdaceae</taxon>
        <taxon>Emiliania</taxon>
    </lineage>
</organism>
<dbReference type="GO" id="GO:0005507">
    <property type="term" value="F:copper ion binding"/>
    <property type="evidence" value="ECO:0007669"/>
    <property type="project" value="InterPro"/>
</dbReference>
<evidence type="ECO:0000256" key="1">
    <source>
        <dbReference type="ARBA" id="ARBA00022723"/>
    </source>
</evidence>
<protein>
    <recommendedName>
        <fullName evidence="2">Plastocyanin-like domain-containing protein</fullName>
    </recommendedName>
</protein>